<organism evidence="9 10">
    <name type="scientific">Paeniglutamicibacter antarcticus</name>
    <dbReference type="NCBI Taxonomy" id="494023"/>
    <lineage>
        <taxon>Bacteria</taxon>
        <taxon>Bacillati</taxon>
        <taxon>Actinomycetota</taxon>
        <taxon>Actinomycetes</taxon>
        <taxon>Micrococcales</taxon>
        <taxon>Micrococcaceae</taxon>
        <taxon>Paeniglutamicibacter</taxon>
    </lineage>
</organism>
<evidence type="ECO:0000256" key="2">
    <source>
        <dbReference type="ARBA" id="ARBA00022448"/>
    </source>
</evidence>
<feature type="transmembrane region" description="Helical" evidence="7">
    <location>
        <begin position="192"/>
        <end position="213"/>
    </location>
</feature>
<feature type="transmembrane region" description="Helical" evidence="7">
    <location>
        <begin position="156"/>
        <end position="180"/>
    </location>
</feature>
<evidence type="ECO:0000256" key="6">
    <source>
        <dbReference type="ARBA" id="ARBA00023136"/>
    </source>
</evidence>
<dbReference type="PANTHER" id="PTHR43045">
    <property type="entry name" value="SHIKIMATE TRANSPORTER"/>
    <property type="match status" value="1"/>
</dbReference>
<dbReference type="SUPFAM" id="SSF103473">
    <property type="entry name" value="MFS general substrate transporter"/>
    <property type="match status" value="1"/>
</dbReference>
<feature type="transmembrane region" description="Helical" evidence="7">
    <location>
        <begin position="403"/>
        <end position="426"/>
    </location>
</feature>
<evidence type="ECO:0000313" key="10">
    <source>
        <dbReference type="Proteomes" id="UP001501257"/>
    </source>
</evidence>
<dbReference type="InterPro" id="IPR036259">
    <property type="entry name" value="MFS_trans_sf"/>
</dbReference>
<keyword evidence="2" id="KW-0813">Transport</keyword>
<keyword evidence="6 7" id="KW-0472">Membrane</keyword>
<dbReference type="Pfam" id="PF00083">
    <property type="entry name" value="Sugar_tr"/>
    <property type="match status" value="2"/>
</dbReference>
<evidence type="ECO:0000256" key="7">
    <source>
        <dbReference type="SAM" id="Phobius"/>
    </source>
</evidence>
<dbReference type="InterPro" id="IPR005828">
    <property type="entry name" value="MFS_sugar_transport-like"/>
</dbReference>
<dbReference type="EMBL" id="BAABLK010000027">
    <property type="protein sequence ID" value="GAA5227077.1"/>
    <property type="molecule type" value="Genomic_DNA"/>
</dbReference>
<comment type="caution">
    <text evidence="9">The sequence shown here is derived from an EMBL/GenBank/DDBJ whole genome shotgun (WGS) entry which is preliminary data.</text>
</comment>
<feature type="domain" description="Major facilitator superfamily (MFS) profile" evidence="8">
    <location>
        <begin position="18"/>
        <end position="457"/>
    </location>
</feature>
<keyword evidence="3" id="KW-1003">Cell membrane</keyword>
<feature type="transmembrane region" description="Helical" evidence="7">
    <location>
        <begin position="57"/>
        <end position="79"/>
    </location>
</feature>
<accession>A0ABP9TMT9</accession>
<sequence length="465" mass="49498">MSNKTAVTAPTENTRGRVLFASLIGTTIEFFDFYAYATASVLVFPTLFFPNASNVNAILSSFAIFGVAFVARPVGSVLFGHFGDKIGRKGTLVASLLLMGIATFLIGFLPPAQGNFVVLAPLMLVLLRFAQGLALGGEWSGAALLATENAPANKRAIYGTFPQLGAPIGFIIANLIFVGLQIGLTPEQFMAWGWRIPFILSAVMVAVGLWVRLKLVESVSFQKVVEQDKVAKSPFKTTMTHHWRQVLAGTFIMLATYVLFYLMTSFTLTYGTAPATVEAARAAAEAKGKVFDSAAEAAFAPGLGIDRPEFLTMLIIGVVFFGIFTVVSGPLAEKFGRRKFLIWVTFGILALGASWALMFGPGKGAAMAGLILGFTLMGLTFGPMAAYLPELFPSNVRYTGSAVAYNLSSVLGAAPASFVAIALWQFGGGNTTWVGIYLAGAAVLTLVALFLTKDTTDVDYENNVA</sequence>
<proteinExistence type="predicted"/>
<dbReference type="PANTHER" id="PTHR43045:SF2">
    <property type="entry name" value="INNER MEMBRANE METABOLITE TRANSPORT PROTEIN YHJE"/>
    <property type="match status" value="1"/>
</dbReference>
<comment type="subcellular location">
    <subcellularLocation>
        <location evidence="1">Cell membrane</location>
        <topology evidence="1">Multi-pass membrane protein</topology>
    </subcellularLocation>
</comment>
<feature type="transmembrane region" description="Helical" evidence="7">
    <location>
        <begin position="310"/>
        <end position="328"/>
    </location>
</feature>
<feature type="transmembrane region" description="Helical" evidence="7">
    <location>
        <begin position="364"/>
        <end position="382"/>
    </location>
</feature>
<dbReference type="InterPro" id="IPR020846">
    <property type="entry name" value="MFS_dom"/>
</dbReference>
<keyword evidence="10" id="KW-1185">Reference proteome</keyword>
<dbReference type="PROSITE" id="PS50850">
    <property type="entry name" value="MFS"/>
    <property type="match status" value="1"/>
</dbReference>
<protein>
    <submittedName>
        <fullName evidence="9">MFS transporter</fullName>
    </submittedName>
</protein>
<name>A0ABP9TMT9_9MICC</name>
<evidence type="ECO:0000259" key="8">
    <source>
        <dbReference type="PROSITE" id="PS50850"/>
    </source>
</evidence>
<dbReference type="CDD" id="cd17369">
    <property type="entry name" value="MFS_ShiA_like"/>
    <property type="match status" value="1"/>
</dbReference>
<dbReference type="Gene3D" id="1.20.1250.20">
    <property type="entry name" value="MFS general substrate transporter like domains"/>
    <property type="match status" value="1"/>
</dbReference>
<dbReference type="RefSeq" id="WP_210101667.1">
    <property type="nucleotide sequence ID" value="NZ_BAABLK010000027.1"/>
</dbReference>
<keyword evidence="5 7" id="KW-1133">Transmembrane helix</keyword>
<dbReference type="Proteomes" id="UP001501257">
    <property type="component" value="Unassembled WGS sequence"/>
</dbReference>
<dbReference type="PROSITE" id="PS00216">
    <property type="entry name" value="SUGAR_TRANSPORT_1"/>
    <property type="match status" value="1"/>
</dbReference>
<reference evidence="10" key="1">
    <citation type="journal article" date="2019" name="Int. J. Syst. Evol. Microbiol.">
        <title>The Global Catalogue of Microorganisms (GCM) 10K type strain sequencing project: providing services to taxonomists for standard genome sequencing and annotation.</title>
        <authorList>
            <consortium name="The Broad Institute Genomics Platform"/>
            <consortium name="The Broad Institute Genome Sequencing Center for Infectious Disease"/>
            <person name="Wu L."/>
            <person name="Ma J."/>
        </authorList>
    </citation>
    <scope>NUCLEOTIDE SEQUENCE [LARGE SCALE GENOMIC DNA]</scope>
    <source>
        <strain evidence="10">JCM 18952</strain>
    </source>
</reference>
<evidence type="ECO:0000256" key="3">
    <source>
        <dbReference type="ARBA" id="ARBA00022475"/>
    </source>
</evidence>
<evidence type="ECO:0000256" key="5">
    <source>
        <dbReference type="ARBA" id="ARBA00022989"/>
    </source>
</evidence>
<evidence type="ECO:0000313" key="9">
    <source>
        <dbReference type="EMBL" id="GAA5227077.1"/>
    </source>
</evidence>
<feature type="transmembrane region" description="Helical" evidence="7">
    <location>
        <begin position="116"/>
        <end position="135"/>
    </location>
</feature>
<feature type="transmembrane region" description="Helical" evidence="7">
    <location>
        <begin position="340"/>
        <end position="358"/>
    </location>
</feature>
<evidence type="ECO:0000256" key="4">
    <source>
        <dbReference type="ARBA" id="ARBA00022692"/>
    </source>
</evidence>
<keyword evidence="4 7" id="KW-0812">Transmembrane</keyword>
<feature type="transmembrane region" description="Helical" evidence="7">
    <location>
        <begin position="432"/>
        <end position="451"/>
    </location>
</feature>
<gene>
    <name evidence="9" type="ORF">GCM10025778_16100</name>
</gene>
<feature type="transmembrane region" description="Helical" evidence="7">
    <location>
        <begin position="91"/>
        <end position="110"/>
    </location>
</feature>
<dbReference type="InterPro" id="IPR005829">
    <property type="entry name" value="Sugar_transporter_CS"/>
</dbReference>
<feature type="transmembrane region" description="Helical" evidence="7">
    <location>
        <begin position="246"/>
        <end position="264"/>
    </location>
</feature>
<feature type="transmembrane region" description="Helical" evidence="7">
    <location>
        <begin position="18"/>
        <end position="37"/>
    </location>
</feature>
<evidence type="ECO:0000256" key="1">
    <source>
        <dbReference type="ARBA" id="ARBA00004651"/>
    </source>
</evidence>